<name>A0A5C6M5Z6_9PLAN</name>
<evidence type="ECO:0000313" key="1">
    <source>
        <dbReference type="EMBL" id="TWW08431.1"/>
    </source>
</evidence>
<gene>
    <name evidence="1" type="ORF">E3A20_24400</name>
</gene>
<protein>
    <recommendedName>
        <fullName evidence="3">Restriction endonuclease subunit R</fullName>
    </recommendedName>
</protein>
<reference evidence="1 2" key="1">
    <citation type="submission" date="2019-08" db="EMBL/GenBank/DDBJ databases">
        <title>100 year-old enigma solved: identification of Planctomyces bekefii, the type genus and species of the phylum Planctomycetes.</title>
        <authorList>
            <person name="Svetlana D.N."/>
            <person name="Overmann J."/>
        </authorList>
    </citation>
    <scope>NUCLEOTIDE SEQUENCE [LARGE SCALE GENOMIC DNA]</scope>
    <source>
        <strain evidence="1">Phe10_nw2017</strain>
    </source>
</reference>
<comment type="caution">
    <text evidence="1">The sequence shown here is derived from an EMBL/GenBank/DDBJ whole genome shotgun (WGS) entry which is preliminary data.</text>
</comment>
<evidence type="ECO:0000313" key="2">
    <source>
        <dbReference type="Proteomes" id="UP000321083"/>
    </source>
</evidence>
<keyword evidence="2" id="KW-1185">Reference proteome</keyword>
<evidence type="ECO:0008006" key="3">
    <source>
        <dbReference type="Google" id="ProtNLM"/>
    </source>
</evidence>
<dbReference type="EMBL" id="SRHE01000672">
    <property type="protein sequence ID" value="TWW08431.1"/>
    <property type="molecule type" value="Genomic_DNA"/>
</dbReference>
<feature type="non-terminal residue" evidence="1">
    <location>
        <position position="494"/>
    </location>
</feature>
<sequence>EQTLGRGLRRMTPPGQAHETLTVVEHPAFASLYAQELAQEGLPIEVVDIDRVPATTVSIYPDENHKNVTVLEIQIPKLSGGHRIQSVLEGLKIEHIKAEFKKYKPLPLGGKGQSEIQYEGRHLFTNEVVERLKINLPLLESGVGAVSYFVKQLEQICKLRGIHAVLAPLVQTFLEEILFEKKVTLFDQPLITRLADSDVGEHIRAVFVPLIRARTTTVEKRINESAPTALSSWKSFQVSHSERHPVLKAARTLFNLVPCNRELEVAFANFVDRAIDVASFAKNAGPQCLRIDYLASGSRLSFYTPDFFVRSTDNKVCYLVETKGREDIDVPRKAKAALAWCEAASTPEIRWEYVYVTQGVFGRQTGQSMTELARTCAPALKSLLENDDSAQQMPLFAAAARAEVAASEKAPELKGIVDEATLSTLPPRYRKAVEQATMLFRFFENKESMNYSPVFNALLGSIDEVARGLIIRRLQKSLPTKAADQKLWFDPYLR</sequence>
<organism evidence="1 2">
    <name type="scientific">Planctomyces bekefii</name>
    <dbReference type="NCBI Taxonomy" id="1653850"/>
    <lineage>
        <taxon>Bacteria</taxon>
        <taxon>Pseudomonadati</taxon>
        <taxon>Planctomycetota</taxon>
        <taxon>Planctomycetia</taxon>
        <taxon>Planctomycetales</taxon>
        <taxon>Planctomycetaceae</taxon>
        <taxon>Planctomyces</taxon>
    </lineage>
</organism>
<accession>A0A5C6M5Z6</accession>
<proteinExistence type="predicted"/>
<dbReference type="Proteomes" id="UP000321083">
    <property type="component" value="Unassembled WGS sequence"/>
</dbReference>
<feature type="non-terminal residue" evidence="1">
    <location>
        <position position="1"/>
    </location>
</feature>
<dbReference type="AlphaFoldDB" id="A0A5C6M5Z6"/>
<reference evidence="1 2" key="2">
    <citation type="submission" date="2019-08" db="EMBL/GenBank/DDBJ databases">
        <authorList>
            <person name="Henke P."/>
        </authorList>
    </citation>
    <scope>NUCLEOTIDE SEQUENCE [LARGE SCALE GENOMIC DNA]</scope>
    <source>
        <strain evidence="1">Phe10_nw2017</strain>
    </source>
</reference>